<proteinExistence type="predicted"/>
<accession>A0A2P2PJ52</accession>
<evidence type="ECO:0000313" key="1">
    <source>
        <dbReference type="EMBL" id="MBX54691.1"/>
    </source>
</evidence>
<sequence length="36" mass="4051">MDDSIELPFQASGFHMPALNCLGGILHVKLRIFESY</sequence>
<reference evidence="1" key="1">
    <citation type="submission" date="2018-02" db="EMBL/GenBank/DDBJ databases">
        <title>Rhizophora mucronata_Transcriptome.</title>
        <authorList>
            <person name="Meera S.P."/>
            <person name="Sreeshan A."/>
            <person name="Augustine A."/>
        </authorList>
    </citation>
    <scope>NUCLEOTIDE SEQUENCE</scope>
    <source>
        <tissue evidence="1">Leaf</tissue>
    </source>
</reference>
<name>A0A2P2PJ52_RHIMU</name>
<dbReference type="AlphaFoldDB" id="A0A2P2PJ52"/>
<organism evidence="1">
    <name type="scientific">Rhizophora mucronata</name>
    <name type="common">Asiatic mangrove</name>
    <dbReference type="NCBI Taxonomy" id="61149"/>
    <lineage>
        <taxon>Eukaryota</taxon>
        <taxon>Viridiplantae</taxon>
        <taxon>Streptophyta</taxon>
        <taxon>Embryophyta</taxon>
        <taxon>Tracheophyta</taxon>
        <taxon>Spermatophyta</taxon>
        <taxon>Magnoliopsida</taxon>
        <taxon>eudicotyledons</taxon>
        <taxon>Gunneridae</taxon>
        <taxon>Pentapetalae</taxon>
        <taxon>rosids</taxon>
        <taxon>fabids</taxon>
        <taxon>Malpighiales</taxon>
        <taxon>Rhizophoraceae</taxon>
        <taxon>Rhizophora</taxon>
    </lineage>
</organism>
<protein>
    <submittedName>
        <fullName evidence="1">Uncharacterized protein</fullName>
    </submittedName>
</protein>
<dbReference type="EMBL" id="GGEC01074207">
    <property type="protein sequence ID" value="MBX54691.1"/>
    <property type="molecule type" value="Transcribed_RNA"/>
</dbReference>